<evidence type="ECO:0000313" key="2">
    <source>
        <dbReference type="EnsemblMetazoa" id="XP_028137589.1"/>
    </source>
</evidence>
<dbReference type="OrthoDB" id="8048189at2759"/>
<dbReference type="GeneID" id="114332078"/>
<name>A0A6P7FMS0_DIAVI</name>
<reference evidence="2" key="2">
    <citation type="submission" date="2025-05" db="UniProtKB">
        <authorList>
            <consortium name="EnsemblMetazoa"/>
        </authorList>
    </citation>
    <scope>IDENTIFICATION</scope>
</reference>
<keyword evidence="3" id="KW-1185">Reference proteome</keyword>
<sequence length="63" mass="7286">MVDLGGGHDGPIEHGFSNSVFIIPGIVFVSLSVFFGYKLYSSLMEKERRKEEKKRQRQQKKKK</sequence>
<evidence type="ECO:0000256" key="1">
    <source>
        <dbReference type="SAM" id="Phobius"/>
    </source>
</evidence>
<dbReference type="AlphaFoldDB" id="A0A6P7FMS0"/>
<evidence type="ECO:0000313" key="4">
    <source>
        <dbReference type="RefSeq" id="XP_028137589.1"/>
    </source>
</evidence>
<keyword evidence="1" id="KW-0812">Transmembrane</keyword>
<evidence type="ECO:0000313" key="3">
    <source>
        <dbReference type="Proteomes" id="UP001652700"/>
    </source>
</evidence>
<accession>A0A6P7FMS0</accession>
<keyword evidence="1" id="KW-1133">Transmembrane helix</keyword>
<dbReference type="Proteomes" id="UP001652700">
    <property type="component" value="Unplaced"/>
</dbReference>
<protein>
    <submittedName>
        <fullName evidence="4">Uncharacterized protein LOC114332078 isoform X2</fullName>
    </submittedName>
</protein>
<keyword evidence="1" id="KW-0472">Membrane</keyword>
<gene>
    <name evidence="4" type="primary">LOC114332078</name>
</gene>
<dbReference type="EnsemblMetazoa" id="XM_028281788.1">
    <property type="protein sequence ID" value="XP_028137589.1"/>
    <property type="gene ID" value="LOC114332078"/>
</dbReference>
<proteinExistence type="predicted"/>
<feature type="transmembrane region" description="Helical" evidence="1">
    <location>
        <begin position="20"/>
        <end position="40"/>
    </location>
</feature>
<organism evidence="4">
    <name type="scientific">Diabrotica virgifera virgifera</name>
    <name type="common">western corn rootworm</name>
    <dbReference type="NCBI Taxonomy" id="50390"/>
    <lineage>
        <taxon>Eukaryota</taxon>
        <taxon>Metazoa</taxon>
        <taxon>Ecdysozoa</taxon>
        <taxon>Arthropoda</taxon>
        <taxon>Hexapoda</taxon>
        <taxon>Insecta</taxon>
        <taxon>Pterygota</taxon>
        <taxon>Neoptera</taxon>
        <taxon>Endopterygota</taxon>
        <taxon>Coleoptera</taxon>
        <taxon>Polyphaga</taxon>
        <taxon>Cucujiformia</taxon>
        <taxon>Chrysomeloidea</taxon>
        <taxon>Chrysomelidae</taxon>
        <taxon>Galerucinae</taxon>
        <taxon>Diabroticina</taxon>
        <taxon>Diabroticites</taxon>
        <taxon>Diabrotica</taxon>
    </lineage>
</organism>
<dbReference type="RefSeq" id="XP_028137589.1">
    <property type="nucleotide sequence ID" value="XM_028281788.1"/>
</dbReference>
<reference evidence="4" key="1">
    <citation type="submission" date="2025-04" db="UniProtKB">
        <authorList>
            <consortium name="RefSeq"/>
        </authorList>
    </citation>
    <scope>IDENTIFICATION</scope>
    <source>
        <tissue evidence="4">Whole insect</tissue>
    </source>
</reference>